<comment type="caution">
    <text evidence="1">The sequence shown here is derived from an EMBL/GenBank/DDBJ whole genome shotgun (WGS) entry which is preliminary data.</text>
</comment>
<organism evidence="1 2">
    <name type="scientific">Trifolium medium</name>
    <dbReference type="NCBI Taxonomy" id="97028"/>
    <lineage>
        <taxon>Eukaryota</taxon>
        <taxon>Viridiplantae</taxon>
        <taxon>Streptophyta</taxon>
        <taxon>Embryophyta</taxon>
        <taxon>Tracheophyta</taxon>
        <taxon>Spermatophyta</taxon>
        <taxon>Magnoliopsida</taxon>
        <taxon>eudicotyledons</taxon>
        <taxon>Gunneridae</taxon>
        <taxon>Pentapetalae</taxon>
        <taxon>rosids</taxon>
        <taxon>fabids</taxon>
        <taxon>Fabales</taxon>
        <taxon>Fabaceae</taxon>
        <taxon>Papilionoideae</taxon>
        <taxon>50 kb inversion clade</taxon>
        <taxon>NPAAA clade</taxon>
        <taxon>Hologalegina</taxon>
        <taxon>IRL clade</taxon>
        <taxon>Trifolieae</taxon>
        <taxon>Trifolium</taxon>
    </lineage>
</organism>
<dbReference type="EMBL" id="LXQA010011854">
    <property type="protein sequence ID" value="MCH87265.1"/>
    <property type="molecule type" value="Genomic_DNA"/>
</dbReference>
<dbReference type="Proteomes" id="UP000265520">
    <property type="component" value="Unassembled WGS sequence"/>
</dbReference>
<sequence length="180" mass="20732">KGEWRAIRAGRNGPFISHLMFADDLLLFGEATELQMSCVIRILNLFCRLSGQQVSAEKTSIYFSRNVSRSMHVCLSNMSGFRETSDLGRYLGVALIGRSHKRTNFQYIIDQVRTKLSRWKANQLSFAGRVTLVKSVIEAIPIYPMMTTVIPKQCLDEIHRLQRSFIWGDTMEKRKYHAVK</sequence>
<evidence type="ECO:0000313" key="2">
    <source>
        <dbReference type="Proteomes" id="UP000265520"/>
    </source>
</evidence>
<evidence type="ECO:0000313" key="1">
    <source>
        <dbReference type="EMBL" id="MCH87265.1"/>
    </source>
</evidence>
<dbReference type="AlphaFoldDB" id="A0A392MJK7"/>
<proteinExistence type="predicted"/>
<dbReference type="PANTHER" id="PTHR33116:SF78">
    <property type="entry name" value="OS12G0587133 PROTEIN"/>
    <property type="match status" value="1"/>
</dbReference>
<accession>A0A392MJK7</accession>
<protein>
    <submittedName>
        <fullName evidence="1">Ribonuclease H</fullName>
    </submittedName>
</protein>
<gene>
    <name evidence="1" type="ORF">A2U01_0008131</name>
</gene>
<feature type="non-terminal residue" evidence="1">
    <location>
        <position position="1"/>
    </location>
</feature>
<keyword evidence="2" id="KW-1185">Reference proteome</keyword>
<name>A0A392MJK7_9FABA</name>
<reference evidence="1 2" key="1">
    <citation type="journal article" date="2018" name="Front. Plant Sci.">
        <title>Red Clover (Trifolium pratense) and Zigzag Clover (T. medium) - A Picture of Genomic Similarities and Differences.</title>
        <authorList>
            <person name="Dluhosova J."/>
            <person name="Istvanek J."/>
            <person name="Nedelnik J."/>
            <person name="Repkova J."/>
        </authorList>
    </citation>
    <scope>NUCLEOTIDE SEQUENCE [LARGE SCALE GENOMIC DNA]</scope>
    <source>
        <strain evidence="2">cv. 10/8</strain>
        <tissue evidence="1">Leaf</tissue>
    </source>
</reference>
<dbReference type="PANTHER" id="PTHR33116">
    <property type="entry name" value="REVERSE TRANSCRIPTASE ZINC-BINDING DOMAIN-CONTAINING PROTEIN-RELATED-RELATED"/>
    <property type="match status" value="1"/>
</dbReference>